<reference evidence="1" key="1">
    <citation type="submission" date="2018-06" db="EMBL/GenBank/DDBJ databases">
        <authorList>
            <person name="Zhirakovskaya E."/>
        </authorList>
    </citation>
    <scope>NUCLEOTIDE SEQUENCE</scope>
</reference>
<evidence type="ECO:0000313" key="1">
    <source>
        <dbReference type="EMBL" id="VAW58523.1"/>
    </source>
</evidence>
<dbReference type="GO" id="GO:0019171">
    <property type="term" value="F:(3R)-hydroxyacyl-[acyl-carrier-protein] dehydratase activity"/>
    <property type="evidence" value="ECO:0007669"/>
    <property type="project" value="UniProtKB-EC"/>
</dbReference>
<keyword evidence="1" id="KW-0456">Lyase</keyword>
<proteinExistence type="predicted"/>
<sequence length="143" mass="15976">MSPEAPSYSLSDVLIHDDIMRLLDDVFDFQEKKLSASVSITSDSEFLNEDNEIPAWVGIEYMAQTIAAWAGITHRNRGNVLKKGYLLGTRKFTAHVTHFSLNSELTIFIEKVYEGDDLGVFDCSITAADKLLAEASLNVYQPQ</sequence>
<accession>A0A3B0X1Z2</accession>
<organism evidence="1">
    <name type="scientific">hydrothermal vent metagenome</name>
    <dbReference type="NCBI Taxonomy" id="652676"/>
    <lineage>
        <taxon>unclassified sequences</taxon>
        <taxon>metagenomes</taxon>
        <taxon>ecological metagenomes</taxon>
    </lineage>
</organism>
<dbReference type="Gene3D" id="3.10.129.10">
    <property type="entry name" value="Hotdog Thioesterase"/>
    <property type="match status" value="1"/>
</dbReference>
<dbReference type="EC" id="4.2.1.59" evidence="1"/>
<dbReference type="InterPro" id="IPR016776">
    <property type="entry name" value="ApeP-like_dehydratase"/>
</dbReference>
<name>A0A3B0X1Z2_9ZZZZ</name>
<dbReference type="AlphaFoldDB" id="A0A3B0X1Z2"/>
<dbReference type="Pfam" id="PF22817">
    <property type="entry name" value="ApeP-like"/>
    <property type="match status" value="1"/>
</dbReference>
<dbReference type="InterPro" id="IPR029069">
    <property type="entry name" value="HotDog_dom_sf"/>
</dbReference>
<protein>
    <submittedName>
        <fullName evidence="1">3-hydroxydecanoyl-[ACP] dehydratase</fullName>
        <ecNumber evidence="1">4.2.1.59</ecNumber>
    </submittedName>
</protein>
<gene>
    <name evidence="1" type="ORF">MNBD_GAMMA08-2547</name>
</gene>
<dbReference type="PIRSF" id="PIRSF020565">
    <property type="entry name" value="3Ho_Ac_ACP_DH_prd"/>
    <property type="match status" value="1"/>
</dbReference>
<dbReference type="SUPFAM" id="SSF54637">
    <property type="entry name" value="Thioesterase/thiol ester dehydrase-isomerase"/>
    <property type="match status" value="1"/>
</dbReference>
<dbReference type="EMBL" id="UOFH01000014">
    <property type="protein sequence ID" value="VAW58523.1"/>
    <property type="molecule type" value="Genomic_DNA"/>
</dbReference>